<organism evidence="1 2">
    <name type="scientific">Streptomyces niveiscabiei</name>
    <dbReference type="NCBI Taxonomy" id="164115"/>
    <lineage>
        <taxon>Bacteria</taxon>
        <taxon>Bacillati</taxon>
        <taxon>Actinomycetota</taxon>
        <taxon>Actinomycetes</taxon>
        <taxon>Kitasatosporales</taxon>
        <taxon>Streptomycetaceae</taxon>
        <taxon>Streptomyces</taxon>
    </lineage>
</organism>
<evidence type="ECO:0000313" key="1">
    <source>
        <dbReference type="EMBL" id="MFM9608249.1"/>
    </source>
</evidence>
<dbReference type="RefSeq" id="WP_409120630.1">
    <property type="nucleotide sequence ID" value="NZ_JBJVNI010000003.1"/>
</dbReference>
<dbReference type="SUPFAM" id="SSF63829">
    <property type="entry name" value="Calcium-dependent phosphotriesterase"/>
    <property type="match status" value="1"/>
</dbReference>
<name>A0ABW9HJL7_9ACTN</name>
<keyword evidence="2" id="KW-1185">Reference proteome</keyword>
<sequence>MRDADFPPTEITPSFSAYTLEDHADSFEDDVGDLTEKIAKTSAAHVSLAEVIHEVNHSGQKLRWPGPLMPIRLLPTSDSVGFHWNDEDDQDEAWIPQGITASWDADPDGEVEGFRIIAVSWYDHQGVDGRKRGSHVTFVNYEDPGKPEYRHVLLVKPDSKGSFNGFRPVGSHAGGIAWVGHTLYVADTRAIRVFDLDTIWRTEPDDSREHKKIGMYDGKAYAAGYRYVIPQTGYYERPSEVGPDPLAISCVSLDRTTSPNSLITAEYKPDRRGVQAEPADARIVRWDLGRGGKLVSSDGKVRSSEAYVTSRANVNGALTHGDDFVLTTSEFERRAAWIHRAGIGTSRQYTGIPQGGPEDLTYQPQGKRAWTLTEYDGRRAVFGIPLSSIGGK</sequence>
<evidence type="ECO:0008006" key="3">
    <source>
        <dbReference type="Google" id="ProtNLM"/>
    </source>
</evidence>
<protein>
    <recommendedName>
        <fullName evidence="3">Secreted protein</fullName>
    </recommendedName>
</protein>
<accession>A0ABW9HJL7</accession>
<dbReference type="Proteomes" id="UP001631957">
    <property type="component" value="Unassembled WGS sequence"/>
</dbReference>
<comment type="caution">
    <text evidence="1">The sequence shown here is derived from an EMBL/GenBank/DDBJ whole genome shotgun (WGS) entry which is preliminary data.</text>
</comment>
<dbReference type="EMBL" id="JBJVNI010000003">
    <property type="protein sequence ID" value="MFM9608249.1"/>
    <property type="molecule type" value="Genomic_DNA"/>
</dbReference>
<proteinExistence type="predicted"/>
<gene>
    <name evidence="1" type="ORF">ACKI18_05930</name>
</gene>
<evidence type="ECO:0000313" key="2">
    <source>
        <dbReference type="Proteomes" id="UP001631957"/>
    </source>
</evidence>
<reference evidence="1 2" key="1">
    <citation type="submission" date="2024-12" db="EMBL/GenBank/DDBJ databases">
        <title>Forecasting of Potato common scab and diversities of Pathogenic streptomyces spp. in china.</title>
        <authorList>
            <person name="Handique U."/>
            <person name="Wu J."/>
        </authorList>
    </citation>
    <scope>NUCLEOTIDE SEQUENCE [LARGE SCALE GENOMIC DNA]</scope>
    <source>
        <strain evidence="1 2">ZRIMU1530</strain>
    </source>
</reference>